<keyword evidence="3" id="KW-1133">Transmembrane helix</keyword>
<feature type="domain" description="HTH tetR-type" evidence="4">
    <location>
        <begin position="10"/>
        <end position="70"/>
    </location>
</feature>
<evidence type="ECO:0000256" key="1">
    <source>
        <dbReference type="ARBA" id="ARBA00023125"/>
    </source>
</evidence>
<dbReference type="Proteomes" id="UP000199236">
    <property type="component" value="Unassembled WGS sequence"/>
</dbReference>
<evidence type="ECO:0000313" key="6">
    <source>
        <dbReference type="Proteomes" id="UP000199236"/>
    </source>
</evidence>
<organism evidence="5 6">
    <name type="scientific">Cohaesibacter marisflavi</name>
    <dbReference type="NCBI Taxonomy" id="655353"/>
    <lineage>
        <taxon>Bacteria</taxon>
        <taxon>Pseudomonadati</taxon>
        <taxon>Pseudomonadota</taxon>
        <taxon>Alphaproteobacteria</taxon>
        <taxon>Hyphomicrobiales</taxon>
        <taxon>Cohaesibacteraceae</taxon>
    </lineage>
</organism>
<dbReference type="Pfam" id="PF00440">
    <property type="entry name" value="TetR_N"/>
    <property type="match status" value="1"/>
</dbReference>
<dbReference type="Gene3D" id="1.10.357.10">
    <property type="entry name" value="Tetracycline Repressor, domain 2"/>
    <property type="match status" value="1"/>
</dbReference>
<dbReference type="InterPro" id="IPR036271">
    <property type="entry name" value="Tet_transcr_reg_TetR-rel_C_sf"/>
</dbReference>
<keyword evidence="3" id="KW-0812">Transmembrane</keyword>
<feature type="transmembrane region" description="Helical" evidence="3">
    <location>
        <begin position="164"/>
        <end position="184"/>
    </location>
</feature>
<evidence type="ECO:0000313" key="5">
    <source>
        <dbReference type="EMBL" id="SFN69470.1"/>
    </source>
</evidence>
<dbReference type="PANTHER" id="PTHR43479">
    <property type="entry name" value="ACREF/ENVCD OPERON REPRESSOR-RELATED"/>
    <property type="match status" value="1"/>
</dbReference>
<evidence type="ECO:0000256" key="2">
    <source>
        <dbReference type="PROSITE-ProRule" id="PRU00335"/>
    </source>
</evidence>
<dbReference type="GO" id="GO:0003677">
    <property type="term" value="F:DNA binding"/>
    <property type="evidence" value="ECO:0007669"/>
    <property type="project" value="UniProtKB-UniRule"/>
</dbReference>
<evidence type="ECO:0000259" key="4">
    <source>
        <dbReference type="PROSITE" id="PS50977"/>
    </source>
</evidence>
<dbReference type="EMBL" id="FOVR01000001">
    <property type="protein sequence ID" value="SFN69470.1"/>
    <property type="molecule type" value="Genomic_DNA"/>
</dbReference>
<dbReference type="SUPFAM" id="SSF48498">
    <property type="entry name" value="Tetracyclin repressor-like, C-terminal domain"/>
    <property type="match status" value="1"/>
</dbReference>
<protein>
    <submittedName>
        <fullName evidence="5">Transcriptional regulator, TetR family</fullName>
    </submittedName>
</protein>
<dbReference type="InterPro" id="IPR009057">
    <property type="entry name" value="Homeodomain-like_sf"/>
</dbReference>
<dbReference type="PROSITE" id="PS50977">
    <property type="entry name" value="HTH_TETR_2"/>
    <property type="match status" value="1"/>
</dbReference>
<dbReference type="PANTHER" id="PTHR43479:SF11">
    <property type="entry name" value="ACREF_ENVCD OPERON REPRESSOR-RELATED"/>
    <property type="match status" value="1"/>
</dbReference>
<dbReference type="RefSeq" id="WP_175527897.1">
    <property type="nucleotide sequence ID" value="NZ_FOVR01000001.1"/>
</dbReference>
<evidence type="ECO:0000256" key="3">
    <source>
        <dbReference type="SAM" id="Phobius"/>
    </source>
</evidence>
<dbReference type="InterPro" id="IPR023772">
    <property type="entry name" value="DNA-bd_HTH_TetR-type_CS"/>
</dbReference>
<dbReference type="InterPro" id="IPR001647">
    <property type="entry name" value="HTH_TetR"/>
</dbReference>
<dbReference type="InterPro" id="IPR050624">
    <property type="entry name" value="HTH-type_Tx_Regulator"/>
</dbReference>
<keyword evidence="3" id="KW-0472">Membrane</keyword>
<reference evidence="5 6" key="1">
    <citation type="submission" date="2016-10" db="EMBL/GenBank/DDBJ databases">
        <authorList>
            <person name="de Groot N.N."/>
        </authorList>
    </citation>
    <scope>NUCLEOTIDE SEQUENCE [LARGE SCALE GENOMIC DNA]</scope>
    <source>
        <strain evidence="5 6">CGMCC 1.9157</strain>
    </source>
</reference>
<name>A0A1I5B4D1_9HYPH</name>
<accession>A0A1I5B4D1</accession>
<feature type="DNA-binding region" description="H-T-H motif" evidence="2">
    <location>
        <begin position="33"/>
        <end position="52"/>
    </location>
</feature>
<gene>
    <name evidence="5" type="ORF">SAMN04488056_101711</name>
</gene>
<dbReference type="SUPFAM" id="SSF46689">
    <property type="entry name" value="Homeodomain-like"/>
    <property type="match status" value="1"/>
</dbReference>
<proteinExistence type="predicted"/>
<sequence length="206" mass="23514">MARKTKADKEKTYQALIEAAAELFRSQGFTATTLNEIAERAGVTRGAFYGHFSSKSEVIQAIWEEQALPFFEPIKDTLLNLPQDKPAEAFRQQINSLLELFEDNNIVGRAFFIIMHNMEISDKDKELVEFLSDKYKLYEQVLCCAYKKLGEAGNLKQGVNPDHAAMGFLYILIGMINMALLPFGDFDYERDGYPVFEHYLNSVLMD</sequence>
<keyword evidence="6" id="KW-1185">Reference proteome</keyword>
<dbReference type="PRINTS" id="PR00455">
    <property type="entry name" value="HTHTETR"/>
</dbReference>
<dbReference type="AlphaFoldDB" id="A0A1I5B4D1"/>
<dbReference type="PROSITE" id="PS01081">
    <property type="entry name" value="HTH_TETR_1"/>
    <property type="match status" value="1"/>
</dbReference>
<keyword evidence="1 2" id="KW-0238">DNA-binding</keyword>